<keyword evidence="3" id="KW-0479">Metal-binding</keyword>
<dbReference type="GO" id="GO:0008198">
    <property type="term" value="F:ferrous iron binding"/>
    <property type="evidence" value="ECO:0007669"/>
    <property type="project" value="InterPro"/>
</dbReference>
<dbReference type="PANTHER" id="PTHR30096:SF0">
    <property type="entry name" value="4,5-DOPA DIOXYGENASE EXTRADIOL-LIKE PROTEIN"/>
    <property type="match status" value="1"/>
</dbReference>
<dbReference type="PANTHER" id="PTHR30096">
    <property type="entry name" value="4,5-DOPA DIOXYGENASE EXTRADIOL-LIKE PROTEIN"/>
    <property type="match status" value="1"/>
</dbReference>
<evidence type="ECO:0000256" key="3">
    <source>
        <dbReference type="ARBA" id="ARBA00022723"/>
    </source>
</evidence>
<keyword evidence="5" id="KW-0560">Oxidoreductase</keyword>
<evidence type="ECO:0000256" key="5">
    <source>
        <dbReference type="ARBA" id="ARBA00023002"/>
    </source>
</evidence>
<dbReference type="InterPro" id="IPR004183">
    <property type="entry name" value="Xdiol_dOase_suB"/>
</dbReference>
<reference evidence="7 8" key="1">
    <citation type="submission" date="2018-12" db="EMBL/GenBank/DDBJ databases">
        <title>Croceicoccus ponticola sp. nov., a lipolytic bacterium isolated from seawater.</title>
        <authorList>
            <person name="Yoon J.-H."/>
        </authorList>
    </citation>
    <scope>NUCLEOTIDE SEQUENCE [LARGE SCALE GENOMIC DNA]</scope>
    <source>
        <strain evidence="7 8">GM-16</strain>
    </source>
</reference>
<evidence type="ECO:0000313" key="8">
    <source>
        <dbReference type="Proteomes" id="UP000283003"/>
    </source>
</evidence>
<dbReference type="NCBIfam" id="NF007914">
    <property type="entry name" value="PRK10628.1"/>
    <property type="match status" value="1"/>
</dbReference>
<evidence type="ECO:0000256" key="4">
    <source>
        <dbReference type="ARBA" id="ARBA00022833"/>
    </source>
</evidence>
<keyword evidence="8" id="KW-1185">Reference proteome</keyword>
<gene>
    <name evidence="7" type="ORF">EKN06_02475</name>
</gene>
<sequence>MTRQPALFIGHGSPMTMITENPERRAMEELGHRLTRPDAILVVTAHWETRGETRLTSGTAPPIIHDFRGFPQALFDMRYPAPGAPELAERVAALIGATAVPDLDHGFDHGVWGTLLPMFPDADIPVVAMSVDMTLDGEGHRQIGERLAPLRDENVLIVGSGNVVHNLALWRATAGTRPDWAEDFRARTNNALLNRRDADLTAFTPEDHAAQAAVNSGEHYVPLLYPLGTRHQDDEVALFNDTMDGALTMTSVLWGDASMVAGLQ</sequence>
<dbReference type="Gene3D" id="3.40.830.10">
    <property type="entry name" value="LigB-like"/>
    <property type="match status" value="1"/>
</dbReference>
<comment type="similarity">
    <text evidence="2">Belongs to the DODA-type extradiol aromatic ring-opening dioxygenase family.</text>
</comment>
<dbReference type="EMBL" id="RXOL01000001">
    <property type="protein sequence ID" value="RVQ69094.1"/>
    <property type="molecule type" value="Genomic_DNA"/>
</dbReference>
<keyword evidence="4" id="KW-0862">Zinc</keyword>
<dbReference type="GO" id="GO:0016702">
    <property type="term" value="F:oxidoreductase activity, acting on single donors with incorporation of molecular oxygen, incorporation of two atoms of oxygen"/>
    <property type="evidence" value="ECO:0007669"/>
    <property type="project" value="UniProtKB-ARBA"/>
</dbReference>
<organism evidence="7 8">
    <name type="scientific">Croceicoccus ponticola</name>
    <dbReference type="NCBI Taxonomy" id="2217664"/>
    <lineage>
        <taxon>Bacteria</taxon>
        <taxon>Pseudomonadati</taxon>
        <taxon>Pseudomonadota</taxon>
        <taxon>Alphaproteobacteria</taxon>
        <taxon>Sphingomonadales</taxon>
        <taxon>Erythrobacteraceae</taxon>
        <taxon>Croceicoccus</taxon>
    </lineage>
</organism>
<protein>
    <submittedName>
        <fullName evidence="7">4,5-DOPA dioxygenase extradiol</fullName>
    </submittedName>
</protein>
<dbReference type="InterPro" id="IPR014436">
    <property type="entry name" value="Extradiol_dOase_DODA"/>
</dbReference>
<name>A0A437H0D3_9SPHN</name>
<dbReference type="RefSeq" id="WP_127611282.1">
    <property type="nucleotide sequence ID" value="NZ_RXOL01000001.1"/>
</dbReference>
<evidence type="ECO:0000259" key="6">
    <source>
        <dbReference type="Pfam" id="PF02900"/>
    </source>
</evidence>
<evidence type="ECO:0000313" key="7">
    <source>
        <dbReference type="EMBL" id="RVQ69094.1"/>
    </source>
</evidence>
<evidence type="ECO:0000256" key="1">
    <source>
        <dbReference type="ARBA" id="ARBA00001947"/>
    </source>
</evidence>
<dbReference type="GO" id="GO:0008270">
    <property type="term" value="F:zinc ion binding"/>
    <property type="evidence" value="ECO:0007669"/>
    <property type="project" value="InterPro"/>
</dbReference>
<keyword evidence="7" id="KW-0223">Dioxygenase</keyword>
<dbReference type="CDD" id="cd07363">
    <property type="entry name" value="45_DOPA_Dioxygenase"/>
    <property type="match status" value="1"/>
</dbReference>
<proteinExistence type="inferred from homology"/>
<dbReference type="OrthoDB" id="9790889at2"/>
<feature type="domain" description="Extradiol ring-cleavage dioxygenase class III enzyme subunit B" evidence="6">
    <location>
        <begin position="6"/>
        <end position="233"/>
    </location>
</feature>
<dbReference type="AlphaFoldDB" id="A0A437H0D3"/>
<accession>A0A437H0D3</accession>
<dbReference type="Pfam" id="PF02900">
    <property type="entry name" value="LigB"/>
    <property type="match status" value="1"/>
</dbReference>
<dbReference type="SUPFAM" id="SSF53213">
    <property type="entry name" value="LigB-like"/>
    <property type="match status" value="1"/>
</dbReference>
<dbReference type="Proteomes" id="UP000283003">
    <property type="component" value="Unassembled WGS sequence"/>
</dbReference>
<evidence type="ECO:0000256" key="2">
    <source>
        <dbReference type="ARBA" id="ARBA00007581"/>
    </source>
</evidence>
<comment type="cofactor">
    <cofactor evidence="1">
        <name>Zn(2+)</name>
        <dbReference type="ChEBI" id="CHEBI:29105"/>
    </cofactor>
</comment>
<dbReference type="PIRSF" id="PIRSF006157">
    <property type="entry name" value="Doxgns_DODA"/>
    <property type="match status" value="1"/>
</dbReference>
<comment type="caution">
    <text evidence="7">The sequence shown here is derived from an EMBL/GenBank/DDBJ whole genome shotgun (WGS) entry which is preliminary data.</text>
</comment>